<dbReference type="GO" id="GO:0043531">
    <property type="term" value="F:ADP binding"/>
    <property type="evidence" value="ECO:0007669"/>
    <property type="project" value="InterPro"/>
</dbReference>
<dbReference type="AlphaFoldDB" id="A0A249L4H3"/>
<dbReference type="GO" id="GO:0016301">
    <property type="term" value="F:kinase activity"/>
    <property type="evidence" value="ECO:0007669"/>
    <property type="project" value="UniProtKB-KW"/>
</dbReference>
<dbReference type="Proteomes" id="UP000217210">
    <property type="component" value="Chromosome"/>
</dbReference>
<evidence type="ECO:0000313" key="3">
    <source>
        <dbReference type="Proteomes" id="UP000217210"/>
    </source>
</evidence>
<dbReference type="RefSeq" id="WP_095688262.1">
    <property type="nucleotide sequence ID" value="NZ_CP016779.1"/>
</dbReference>
<reference evidence="2 3" key="1">
    <citation type="submission" date="2016-07" db="EMBL/GenBank/DDBJ databases">
        <title>High microdiversification within the ubiquitous acI lineage of Actinobacteria.</title>
        <authorList>
            <person name="Neuenschwander S.M."/>
            <person name="Salcher M."/>
            <person name="Ghai R."/>
            <person name="Pernthaler J."/>
        </authorList>
    </citation>
    <scope>NUCLEOTIDE SEQUENCE [LARGE SCALE GENOMIC DNA]</scope>
    <source>
        <strain evidence="2">MMS-IIB-91</strain>
    </source>
</reference>
<accession>A0A249L4H3</accession>
<proteinExistence type="predicted"/>
<sequence length="180" mass="20534">MEYLKLLSELLKIKSDNPIVVAIDGPAGSGKTTLAQKLVNDLSDAQVIHMDDLYDGWNDPLSAKLTARVISQLFQPFIMQLPVKYQCFNWKLNRFDVMKSVYQSKYLIVEGVGSGQKSFNEYINKLIYIQIDPQIGFDRVIARDGEQVRNEMLKFLVDQNNHFLAELTKIRADYTLDGAP</sequence>
<evidence type="ECO:0000259" key="1">
    <source>
        <dbReference type="Pfam" id="PF00931"/>
    </source>
</evidence>
<dbReference type="EMBL" id="CP016779">
    <property type="protein sequence ID" value="ASY24000.1"/>
    <property type="molecule type" value="Genomic_DNA"/>
</dbReference>
<dbReference type="OrthoDB" id="3237545at2"/>
<dbReference type="Pfam" id="PF00931">
    <property type="entry name" value="NB-ARC"/>
    <property type="match status" value="1"/>
</dbReference>
<name>A0A249L4H3_9ACTN</name>
<keyword evidence="2" id="KW-0418">Kinase</keyword>
<protein>
    <submittedName>
        <fullName evidence="2">Nucleoside/nucleotide kinase (NK)</fullName>
    </submittedName>
</protein>
<gene>
    <name evidence="2" type="ORF">B1sIIB91_03655</name>
</gene>
<keyword evidence="2" id="KW-0808">Transferase</keyword>
<evidence type="ECO:0000313" key="2">
    <source>
        <dbReference type="EMBL" id="ASY24000.1"/>
    </source>
</evidence>
<dbReference type="Gene3D" id="3.40.50.300">
    <property type="entry name" value="P-loop containing nucleotide triphosphate hydrolases"/>
    <property type="match status" value="1"/>
</dbReference>
<organism evidence="2 3">
    <name type="scientific">Candidatus Nanopelagicus abundans</name>
    <dbReference type="NCBI Taxonomy" id="1884916"/>
    <lineage>
        <taxon>Bacteria</taxon>
        <taxon>Bacillati</taxon>
        <taxon>Actinomycetota</taxon>
        <taxon>Actinomycetes</taxon>
        <taxon>Candidatus Nanopelagicales</taxon>
        <taxon>Candidatus Nanopelagicaceae</taxon>
        <taxon>Candidatus Nanopelagicus</taxon>
    </lineage>
</organism>
<dbReference type="KEGG" id="nab:B1sIIB91_03655"/>
<feature type="domain" description="NB-ARC" evidence="1">
    <location>
        <begin position="7"/>
        <end position="45"/>
    </location>
</feature>
<dbReference type="InterPro" id="IPR027417">
    <property type="entry name" value="P-loop_NTPase"/>
</dbReference>
<dbReference type="SUPFAM" id="SSF52540">
    <property type="entry name" value="P-loop containing nucleoside triphosphate hydrolases"/>
    <property type="match status" value="1"/>
</dbReference>
<keyword evidence="3" id="KW-1185">Reference proteome</keyword>
<dbReference type="InterPro" id="IPR002182">
    <property type="entry name" value="NB-ARC"/>
</dbReference>